<sequence>MFIPRVSPAVAPGPSPSATRLRDHGRWQRALRRATASIAERLPGFRGRYAPDTLVDAAEAVGTRAGRRQRLKDSPHLGHIVDIYV</sequence>
<proteinExistence type="predicted"/>
<organism evidence="2 3">
    <name type="scientific">Ferrovibrio xuzhouensis</name>
    <dbReference type="NCBI Taxonomy" id="1576914"/>
    <lineage>
        <taxon>Bacteria</taxon>
        <taxon>Pseudomonadati</taxon>
        <taxon>Pseudomonadota</taxon>
        <taxon>Alphaproteobacteria</taxon>
        <taxon>Rhodospirillales</taxon>
        <taxon>Rhodospirillaceae</taxon>
        <taxon>Ferrovibrio</taxon>
    </lineage>
</organism>
<dbReference type="Proteomes" id="UP001595711">
    <property type="component" value="Unassembled WGS sequence"/>
</dbReference>
<feature type="compositionally biased region" description="Low complexity" evidence="1">
    <location>
        <begin position="1"/>
        <end position="18"/>
    </location>
</feature>
<comment type="caution">
    <text evidence="2">The sequence shown here is derived from an EMBL/GenBank/DDBJ whole genome shotgun (WGS) entry which is preliminary data.</text>
</comment>
<evidence type="ECO:0000256" key="1">
    <source>
        <dbReference type="SAM" id="MobiDB-lite"/>
    </source>
</evidence>
<gene>
    <name evidence="2" type="ORF">ACFOOQ_06575</name>
</gene>
<name>A0ABV7VDG8_9PROT</name>
<evidence type="ECO:0000313" key="3">
    <source>
        <dbReference type="Proteomes" id="UP001595711"/>
    </source>
</evidence>
<keyword evidence="3" id="KW-1185">Reference proteome</keyword>
<reference evidence="3" key="1">
    <citation type="journal article" date="2019" name="Int. J. Syst. Evol. Microbiol.">
        <title>The Global Catalogue of Microorganisms (GCM) 10K type strain sequencing project: providing services to taxonomists for standard genome sequencing and annotation.</title>
        <authorList>
            <consortium name="The Broad Institute Genomics Platform"/>
            <consortium name="The Broad Institute Genome Sequencing Center for Infectious Disease"/>
            <person name="Wu L."/>
            <person name="Ma J."/>
        </authorList>
    </citation>
    <scope>NUCLEOTIDE SEQUENCE [LARGE SCALE GENOMIC DNA]</scope>
    <source>
        <strain evidence="3">KCTC 42182</strain>
    </source>
</reference>
<protein>
    <submittedName>
        <fullName evidence="2">Uncharacterized protein</fullName>
    </submittedName>
</protein>
<dbReference type="EMBL" id="JBHRYJ010000001">
    <property type="protein sequence ID" value="MFC3675199.1"/>
    <property type="molecule type" value="Genomic_DNA"/>
</dbReference>
<dbReference type="RefSeq" id="WP_379723316.1">
    <property type="nucleotide sequence ID" value="NZ_JBHRYJ010000001.1"/>
</dbReference>
<accession>A0ABV7VDG8</accession>
<feature type="region of interest" description="Disordered" evidence="1">
    <location>
        <begin position="1"/>
        <end position="26"/>
    </location>
</feature>
<evidence type="ECO:0000313" key="2">
    <source>
        <dbReference type="EMBL" id="MFC3675199.1"/>
    </source>
</evidence>